<dbReference type="InterPro" id="IPR036770">
    <property type="entry name" value="Ankyrin_rpt-contain_sf"/>
</dbReference>
<gene>
    <name evidence="4" type="ORF">TeGR_g14706</name>
</gene>
<dbReference type="PANTHER" id="PTHR24198:SF165">
    <property type="entry name" value="ANKYRIN REPEAT-CONTAINING PROTEIN-RELATED"/>
    <property type="match status" value="1"/>
</dbReference>
<evidence type="ECO:0000256" key="3">
    <source>
        <dbReference type="PROSITE-ProRule" id="PRU00023"/>
    </source>
</evidence>
<name>A0ABQ6MZP4_9STRA</name>
<evidence type="ECO:0008006" key="6">
    <source>
        <dbReference type="Google" id="ProtNLM"/>
    </source>
</evidence>
<sequence>MSSFASAADTEFVDAAACGDIDGVKACLANAAFPAASINKVDKDGRSAFCYACLNDDVPLLTILFADARVDTKLTTPNGDSPLHLASLYAALEAMRMLIENGAELDAKNKFSESPLHLVAGSGDKGARDAAAVLLEAGASMVALDQWNRGPMDVSQQNSENPLVQVFQTHLDANPVVKAAVEEVTRKCKEEAARLTYQDSANVAAKSAILGALGGGGGLLAGGIAGLKLKKTTTNHKTMFGDLEGKVKEGGGGGKDAAAGADKRKALSKLVDFPGVLAEIKAHLEDVEGVNPAGRDFYGLTALQKFASWNKTEFMDLLIPKLTQEELNATDKEGKTALHWAVEMAAVASVKALVKAGIDVDAKNAKGHTVGDVLEQAGDSGVIERLKKAVRGE</sequence>
<keyword evidence="2 3" id="KW-0040">ANK repeat</keyword>
<dbReference type="Proteomes" id="UP001165060">
    <property type="component" value="Unassembled WGS sequence"/>
</dbReference>
<dbReference type="InterPro" id="IPR002110">
    <property type="entry name" value="Ankyrin_rpt"/>
</dbReference>
<keyword evidence="1" id="KW-0677">Repeat</keyword>
<organism evidence="4 5">
    <name type="scientific">Tetraparma gracilis</name>
    <dbReference type="NCBI Taxonomy" id="2962635"/>
    <lineage>
        <taxon>Eukaryota</taxon>
        <taxon>Sar</taxon>
        <taxon>Stramenopiles</taxon>
        <taxon>Ochrophyta</taxon>
        <taxon>Bolidophyceae</taxon>
        <taxon>Parmales</taxon>
        <taxon>Triparmaceae</taxon>
        <taxon>Tetraparma</taxon>
    </lineage>
</organism>
<dbReference type="PANTHER" id="PTHR24198">
    <property type="entry name" value="ANKYRIN REPEAT AND PROTEIN KINASE DOMAIN-CONTAINING PROTEIN"/>
    <property type="match status" value="1"/>
</dbReference>
<protein>
    <recommendedName>
        <fullName evidence="6">Ankyrin</fullName>
    </recommendedName>
</protein>
<reference evidence="4 5" key="1">
    <citation type="journal article" date="2023" name="Commun. Biol.">
        <title>Genome analysis of Parmales, the sister group of diatoms, reveals the evolutionary specialization of diatoms from phago-mixotrophs to photoautotrophs.</title>
        <authorList>
            <person name="Ban H."/>
            <person name="Sato S."/>
            <person name="Yoshikawa S."/>
            <person name="Yamada K."/>
            <person name="Nakamura Y."/>
            <person name="Ichinomiya M."/>
            <person name="Sato N."/>
            <person name="Blanc-Mathieu R."/>
            <person name="Endo H."/>
            <person name="Kuwata A."/>
            <person name="Ogata H."/>
        </authorList>
    </citation>
    <scope>NUCLEOTIDE SEQUENCE [LARGE SCALE GENOMIC DNA]</scope>
</reference>
<dbReference type="PROSITE" id="PS50088">
    <property type="entry name" value="ANK_REPEAT"/>
    <property type="match status" value="3"/>
</dbReference>
<feature type="repeat" description="ANK" evidence="3">
    <location>
        <begin position="78"/>
        <end position="110"/>
    </location>
</feature>
<dbReference type="Pfam" id="PF12796">
    <property type="entry name" value="Ank_2"/>
    <property type="match status" value="2"/>
</dbReference>
<comment type="caution">
    <text evidence="4">The sequence shown here is derived from an EMBL/GenBank/DDBJ whole genome shotgun (WGS) entry which is preliminary data.</text>
</comment>
<proteinExistence type="predicted"/>
<feature type="repeat" description="ANK" evidence="3">
    <location>
        <begin position="333"/>
        <end position="365"/>
    </location>
</feature>
<feature type="repeat" description="ANK" evidence="3">
    <location>
        <begin position="111"/>
        <end position="146"/>
    </location>
</feature>
<accession>A0ABQ6MZP4</accession>
<evidence type="ECO:0000256" key="1">
    <source>
        <dbReference type="ARBA" id="ARBA00022737"/>
    </source>
</evidence>
<dbReference type="PROSITE" id="PS50297">
    <property type="entry name" value="ANK_REP_REGION"/>
    <property type="match status" value="2"/>
</dbReference>
<dbReference type="SMART" id="SM00248">
    <property type="entry name" value="ANK"/>
    <property type="match status" value="5"/>
</dbReference>
<dbReference type="EMBL" id="BRYB01003423">
    <property type="protein sequence ID" value="GMI36362.1"/>
    <property type="molecule type" value="Genomic_DNA"/>
</dbReference>
<evidence type="ECO:0000313" key="5">
    <source>
        <dbReference type="Proteomes" id="UP001165060"/>
    </source>
</evidence>
<evidence type="ECO:0000313" key="4">
    <source>
        <dbReference type="EMBL" id="GMI36362.1"/>
    </source>
</evidence>
<dbReference type="Gene3D" id="1.25.40.20">
    <property type="entry name" value="Ankyrin repeat-containing domain"/>
    <property type="match status" value="2"/>
</dbReference>
<dbReference type="SUPFAM" id="SSF48403">
    <property type="entry name" value="Ankyrin repeat"/>
    <property type="match status" value="1"/>
</dbReference>
<keyword evidence="5" id="KW-1185">Reference proteome</keyword>
<evidence type="ECO:0000256" key="2">
    <source>
        <dbReference type="ARBA" id="ARBA00023043"/>
    </source>
</evidence>